<dbReference type="AlphaFoldDB" id="A0ABD0LZM6"/>
<comment type="caution">
    <text evidence="1">The sequence shown here is derived from an EMBL/GenBank/DDBJ whole genome shotgun (WGS) entry which is preliminary data.</text>
</comment>
<evidence type="ECO:0000313" key="2">
    <source>
        <dbReference type="Proteomes" id="UP001519460"/>
    </source>
</evidence>
<organism evidence="1 2">
    <name type="scientific">Batillaria attramentaria</name>
    <dbReference type="NCBI Taxonomy" id="370345"/>
    <lineage>
        <taxon>Eukaryota</taxon>
        <taxon>Metazoa</taxon>
        <taxon>Spiralia</taxon>
        <taxon>Lophotrochozoa</taxon>
        <taxon>Mollusca</taxon>
        <taxon>Gastropoda</taxon>
        <taxon>Caenogastropoda</taxon>
        <taxon>Sorbeoconcha</taxon>
        <taxon>Cerithioidea</taxon>
        <taxon>Batillariidae</taxon>
        <taxon>Batillaria</taxon>
    </lineage>
</organism>
<gene>
    <name evidence="1" type="ORF">BaRGS_00004334</name>
</gene>
<name>A0ABD0LZM6_9CAEN</name>
<reference evidence="1 2" key="1">
    <citation type="journal article" date="2023" name="Sci. Data">
        <title>Genome assembly of the Korean intertidal mud-creeper Batillaria attramentaria.</title>
        <authorList>
            <person name="Patra A.K."/>
            <person name="Ho P.T."/>
            <person name="Jun S."/>
            <person name="Lee S.J."/>
            <person name="Kim Y."/>
            <person name="Won Y.J."/>
        </authorList>
    </citation>
    <scope>NUCLEOTIDE SEQUENCE [LARGE SCALE GENOMIC DNA]</scope>
    <source>
        <strain evidence="1">Wonlab-2016</strain>
    </source>
</reference>
<accession>A0ABD0LZM6</accession>
<evidence type="ECO:0000313" key="1">
    <source>
        <dbReference type="EMBL" id="KAK7504468.1"/>
    </source>
</evidence>
<sequence length="81" mass="8823">MEEVPESNSTPSPISSQASIADQSRNIFLGLPKTLHQSQSGSPEECRRTKTNDSALWVAGDCLELLLKDQALAFCHHALQS</sequence>
<protein>
    <submittedName>
        <fullName evidence="1">Uncharacterized protein</fullName>
    </submittedName>
</protein>
<dbReference type="EMBL" id="JACVVK020000015">
    <property type="protein sequence ID" value="KAK7504468.1"/>
    <property type="molecule type" value="Genomic_DNA"/>
</dbReference>
<proteinExistence type="predicted"/>
<keyword evidence="2" id="KW-1185">Reference proteome</keyword>
<dbReference type="Proteomes" id="UP001519460">
    <property type="component" value="Unassembled WGS sequence"/>
</dbReference>